<feature type="region of interest" description="Disordered" evidence="2">
    <location>
        <begin position="397"/>
        <end position="416"/>
    </location>
</feature>
<reference evidence="5 6" key="1">
    <citation type="submission" date="2017-09" db="EMBL/GenBank/DDBJ databases">
        <title>Depth-based differentiation of microbial function through sediment-hosted aquifers and enrichment of novel symbionts in the deep terrestrial subsurface.</title>
        <authorList>
            <person name="Probst A.J."/>
            <person name="Ladd B."/>
            <person name="Jarett J.K."/>
            <person name="Geller-Mcgrath D.E."/>
            <person name="Sieber C.M."/>
            <person name="Emerson J.B."/>
            <person name="Anantharaman K."/>
            <person name="Thomas B.C."/>
            <person name="Malmstrom R."/>
            <person name="Stieglmeier M."/>
            <person name="Klingl A."/>
            <person name="Woyke T."/>
            <person name="Ryan C.M."/>
            <person name="Banfield J.F."/>
        </authorList>
    </citation>
    <scope>NUCLEOTIDE SEQUENCE [LARGE SCALE GENOMIC DNA]</scope>
    <source>
        <strain evidence="5">CG11_big_fil_rev_8_21_14_0_20_36_20</strain>
    </source>
</reference>
<keyword evidence="3" id="KW-0732">Signal</keyword>
<feature type="compositionally biased region" description="Polar residues" evidence="2">
    <location>
        <begin position="400"/>
        <end position="416"/>
    </location>
</feature>
<dbReference type="Pfam" id="PF18915">
    <property type="entry name" value="DUF5667"/>
    <property type="match status" value="1"/>
</dbReference>
<keyword evidence="1" id="KW-0175">Coiled coil</keyword>
<feature type="signal peptide" evidence="3">
    <location>
        <begin position="1"/>
        <end position="25"/>
    </location>
</feature>
<proteinExistence type="predicted"/>
<evidence type="ECO:0000256" key="3">
    <source>
        <dbReference type="SAM" id="SignalP"/>
    </source>
</evidence>
<organism evidence="5 6">
    <name type="scientific">Candidatus Komeilibacteria bacterium CG11_big_fil_rev_8_21_14_0_20_36_20</name>
    <dbReference type="NCBI Taxonomy" id="1974477"/>
    <lineage>
        <taxon>Bacteria</taxon>
        <taxon>Candidatus Komeiliibacteriota</taxon>
    </lineage>
</organism>
<accession>A0A2H0NAX7</accession>
<evidence type="ECO:0000256" key="2">
    <source>
        <dbReference type="SAM" id="MobiDB-lite"/>
    </source>
</evidence>
<sequence length="416" mass="48144">MKFYKLINLAVLFSLIICWPLSSQATSNATDLQNLSVEFASDEVSADSLNIEEPTTLPGDSGYWWTSLKKNVDLWLTFNPVKKTEKELQLANTKLLEAEKLVESGQEDNNHLTKTLKKYESLMQKVTARITENKKDDSFQNLLSRLDRDQLQHQQILEKLTSQVSEAKADFINNVSQSTAQQWYEIDKADVKDRLEKAVSQNNVGSDFKQLRNMATLEEMKDILPTEAEASIEAAQDAALDKLHLKIKNLDEEGNNKLEKYLRNIQIHEISMQRLLDHLEDINLPEQTKARITEVKEANLERLKDHFENLIDEKKDQWLEKFKTQGDVTHLDILDSLKDSATQEYKDKLQNLEEIQRDMIKTDIKNTTDENKLNNLENKTSNNPVLQKEIQERKYEIRANSDNQLKSNTDTLRPLQ</sequence>
<protein>
    <recommendedName>
        <fullName evidence="4">DUF5667 domain-containing protein</fullName>
    </recommendedName>
</protein>
<evidence type="ECO:0000313" key="6">
    <source>
        <dbReference type="Proteomes" id="UP000230564"/>
    </source>
</evidence>
<name>A0A2H0NAX7_9BACT</name>
<evidence type="ECO:0000313" key="5">
    <source>
        <dbReference type="EMBL" id="PIR06043.1"/>
    </source>
</evidence>
<evidence type="ECO:0000256" key="1">
    <source>
        <dbReference type="SAM" id="Coils"/>
    </source>
</evidence>
<dbReference type="EMBL" id="PCWQ01000023">
    <property type="protein sequence ID" value="PIR06043.1"/>
    <property type="molecule type" value="Genomic_DNA"/>
</dbReference>
<comment type="caution">
    <text evidence="5">The sequence shown here is derived from an EMBL/GenBank/DDBJ whole genome shotgun (WGS) entry which is preliminary data.</text>
</comment>
<feature type="coiled-coil region" evidence="1">
    <location>
        <begin position="293"/>
        <end position="358"/>
    </location>
</feature>
<gene>
    <name evidence="5" type="ORF">COV55_04925</name>
</gene>
<dbReference type="InterPro" id="IPR043725">
    <property type="entry name" value="DUF5667"/>
</dbReference>
<feature type="chain" id="PRO_5013681831" description="DUF5667 domain-containing protein" evidence="3">
    <location>
        <begin position="26"/>
        <end position="416"/>
    </location>
</feature>
<evidence type="ECO:0000259" key="4">
    <source>
        <dbReference type="Pfam" id="PF18915"/>
    </source>
</evidence>
<feature type="coiled-coil region" evidence="1">
    <location>
        <begin position="81"/>
        <end position="129"/>
    </location>
</feature>
<dbReference type="AlphaFoldDB" id="A0A2H0NAX7"/>
<dbReference type="Proteomes" id="UP000230564">
    <property type="component" value="Unassembled WGS sequence"/>
</dbReference>
<feature type="domain" description="DUF5667" evidence="4">
    <location>
        <begin position="56"/>
        <end position="166"/>
    </location>
</feature>